<evidence type="ECO:0000313" key="2">
    <source>
        <dbReference type="EMBL" id="MBB5954199.1"/>
    </source>
</evidence>
<dbReference type="AlphaFoldDB" id="A0A841C9W5"/>
<evidence type="ECO:0000313" key="3">
    <source>
        <dbReference type="Proteomes" id="UP000547510"/>
    </source>
</evidence>
<keyword evidence="1" id="KW-0472">Membrane</keyword>
<keyword evidence="1" id="KW-1133">Transmembrane helix</keyword>
<feature type="transmembrane region" description="Helical" evidence="1">
    <location>
        <begin position="48"/>
        <end position="71"/>
    </location>
</feature>
<feature type="transmembrane region" description="Helical" evidence="1">
    <location>
        <begin position="83"/>
        <end position="100"/>
    </location>
</feature>
<feature type="transmembrane region" description="Helical" evidence="1">
    <location>
        <begin position="150"/>
        <end position="169"/>
    </location>
</feature>
<keyword evidence="1" id="KW-0812">Transmembrane</keyword>
<proteinExistence type="predicted"/>
<protein>
    <submittedName>
        <fullName evidence="2">Uncharacterized protein</fullName>
    </submittedName>
</protein>
<organism evidence="2 3">
    <name type="scientific">Saccharothrix tamanrassetensis</name>
    <dbReference type="NCBI Taxonomy" id="1051531"/>
    <lineage>
        <taxon>Bacteria</taxon>
        <taxon>Bacillati</taxon>
        <taxon>Actinomycetota</taxon>
        <taxon>Actinomycetes</taxon>
        <taxon>Pseudonocardiales</taxon>
        <taxon>Pseudonocardiaceae</taxon>
        <taxon>Saccharothrix</taxon>
    </lineage>
</organism>
<sequence>MKPVWLPLVLVGLLGTLWEYGAFAGIAALLVVAGWWRSPRLACAAVAFGVAAFVGAQPFPAVVAVLAALLLAAHDLHARRPGVWFPLLATGLGVFAVTLSDEWPAGWDEDRFDHGLSYTDLSGVTMSRAYESSISIAFDVGGSWYAGGDWYATVAMAVVVSLGLVIWAWRARSPTVALTAAAYLAAAWYLTPPAAPSPGLQFLSQEQFRTVHVAEPAGIGHPELVILAGAAVAFAVGARPAGRRATDA</sequence>
<evidence type="ECO:0000256" key="1">
    <source>
        <dbReference type="SAM" id="Phobius"/>
    </source>
</evidence>
<gene>
    <name evidence="2" type="ORF">FHS29_000769</name>
</gene>
<feature type="transmembrane region" description="Helical" evidence="1">
    <location>
        <begin position="176"/>
        <end position="195"/>
    </location>
</feature>
<dbReference type="RefSeq" id="WP_184688193.1">
    <property type="nucleotide sequence ID" value="NZ_JACHJN010000001.1"/>
</dbReference>
<comment type="caution">
    <text evidence="2">The sequence shown here is derived from an EMBL/GenBank/DDBJ whole genome shotgun (WGS) entry which is preliminary data.</text>
</comment>
<reference evidence="2 3" key="1">
    <citation type="submission" date="2020-08" db="EMBL/GenBank/DDBJ databases">
        <title>Genomic Encyclopedia of Type Strains, Phase III (KMG-III): the genomes of soil and plant-associated and newly described type strains.</title>
        <authorList>
            <person name="Whitman W."/>
        </authorList>
    </citation>
    <scope>NUCLEOTIDE SEQUENCE [LARGE SCALE GENOMIC DNA]</scope>
    <source>
        <strain evidence="2 3">CECT 8640</strain>
    </source>
</reference>
<name>A0A841C9W5_9PSEU</name>
<accession>A0A841C9W5</accession>
<dbReference type="EMBL" id="JACHJN010000001">
    <property type="protein sequence ID" value="MBB5954199.1"/>
    <property type="molecule type" value="Genomic_DNA"/>
</dbReference>
<dbReference type="Proteomes" id="UP000547510">
    <property type="component" value="Unassembled WGS sequence"/>
</dbReference>
<feature type="transmembrane region" description="Helical" evidence="1">
    <location>
        <begin position="224"/>
        <end position="242"/>
    </location>
</feature>
<keyword evidence="3" id="KW-1185">Reference proteome</keyword>